<dbReference type="SMART" id="SM00220">
    <property type="entry name" value="S_TKc"/>
    <property type="match status" value="1"/>
</dbReference>
<evidence type="ECO:0000256" key="10">
    <source>
        <dbReference type="ARBA" id="ARBA00029738"/>
    </source>
</evidence>
<dbReference type="AlphaFoldDB" id="A0A7E4ZWW3"/>
<dbReference type="PANTHER" id="PTHR24056:SF0">
    <property type="entry name" value="CYCLIN-DEPENDENT KINASE 7"/>
    <property type="match status" value="1"/>
</dbReference>
<dbReference type="EC" id="2.7.11.23" evidence="2"/>
<comment type="similarity">
    <text evidence="1">Belongs to the protein kinase superfamily. CMGC Ser/Thr protein kinase family. CDC2/CDKX subfamily.</text>
</comment>
<dbReference type="GO" id="GO:0008353">
    <property type="term" value="F:RNA polymerase II CTD heptapeptide repeat kinase activity"/>
    <property type="evidence" value="ECO:0007669"/>
    <property type="project" value="UniProtKB-EC"/>
</dbReference>
<dbReference type="GO" id="GO:0005737">
    <property type="term" value="C:cytoplasm"/>
    <property type="evidence" value="ECO:0007669"/>
    <property type="project" value="TreeGrafter"/>
</dbReference>
<dbReference type="GO" id="GO:0005524">
    <property type="term" value="F:ATP binding"/>
    <property type="evidence" value="ECO:0007669"/>
    <property type="project" value="UniProtKB-UniRule"/>
</dbReference>
<evidence type="ECO:0000256" key="2">
    <source>
        <dbReference type="ARBA" id="ARBA00012409"/>
    </source>
</evidence>
<name>A0A7E4ZWW3_PANRE</name>
<evidence type="ECO:0000256" key="4">
    <source>
        <dbReference type="ARBA" id="ARBA00022527"/>
    </source>
</evidence>
<keyword evidence="6" id="KW-0808">Transferase</keyword>
<evidence type="ECO:0000256" key="11">
    <source>
        <dbReference type="ARBA" id="ARBA00049280"/>
    </source>
</evidence>
<dbReference type="GO" id="GO:0004693">
    <property type="term" value="F:cyclin-dependent protein serine/threonine kinase activity"/>
    <property type="evidence" value="ECO:0007669"/>
    <property type="project" value="TreeGrafter"/>
</dbReference>
<evidence type="ECO:0000256" key="3">
    <source>
        <dbReference type="ARBA" id="ARBA00013901"/>
    </source>
</evidence>
<evidence type="ECO:0000256" key="9">
    <source>
        <dbReference type="ARBA" id="ARBA00022840"/>
    </source>
</evidence>
<evidence type="ECO:0000313" key="18">
    <source>
        <dbReference type="WBParaSite" id="Pan_g22188.t1"/>
    </source>
</evidence>
<dbReference type="PROSITE" id="PS50011">
    <property type="entry name" value="PROTEIN_KINASE_DOM"/>
    <property type="match status" value="1"/>
</dbReference>
<feature type="active site" description="Proton acceptor" evidence="12">
    <location>
        <position position="132"/>
    </location>
</feature>
<keyword evidence="7 13" id="KW-0547">Nucleotide-binding</keyword>
<dbReference type="Pfam" id="PF00069">
    <property type="entry name" value="Pkinase"/>
    <property type="match status" value="1"/>
</dbReference>
<feature type="binding site" evidence="14">
    <location>
        <position position="36"/>
    </location>
    <ligand>
        <name>ATP</name>
        <dbReference type="ChEBI" id="CHEBI:30616"/>
    </ligand>
</feature>
<dbReference type="PROSITE" id="PS00107">
    <property type="entry name" value="PROTEIN_KINASE_ATP"/>
    <property type="match status" value="1"/>
</dbReference>
<organism evidence="17 18">
    <name type="scientific">Panagrellus redivivus</name>
    <name type="common">Microworm</name>
    <dbReference type="NCBI Taxonomy" id="6233"/>
    <lineage>
        <taxon>Eukaryota</taxon>
        <taxon>Metazoa</taxon>
        <taxon>Ecdysozoa</taxon>
        <taxon>Nematoda</taxon>
        <taxon>Chromadorea</taxon>
        <taxon>Rhabditida</taxon>
        <taxon>Tylenchina</taxon>
        <taxon>Panagrolaimomorpha</taxon>
        <taxon>Panagrolaimoidea</taxon>
        <taxon>Panagrolaimidae</taxon>
        <taxon>Panagrellus</taxon>
    </lineage>
</organism>
<proteinExistence type="inferred from homology"/>
<keyword evidence="9 13" id="KW-0067">ATP-binding</keyword>
<dbReference type="WBParaSite" id="Pan_g22188.t1">
    <property type="protein sequence ID" value="Pan_g22188.t1"/>
    <property type="gene ID" value="Pan_g22188"/>
</dbReference>
<dbReference type="FunFam" id="1.10.510.10:FF:000611">
    <property type="entry name" value="CMGC family protein kinase"/>
    <property type="match status" value="1"/>
</dbReference>
<feature type="domain" description="Protein kinase" evidence="16">
    <location>
        <begin position="6"/>
        <end position="290"/>
    </location>
</feature>
<dbReference type="GO" id="GO:0070985">
    <property type="term" value="C:transcription factor TFIIK complex"/>
    <property type="evidence" value="ECO:0007669"/>
    <property type="project" value="InterPro"/>
</dbReference>
<keyword evidence="8" id="KW-0418">Kinase</keyword>
<dbReference type="InterPro" id="IPR037770">
    <property type="entry name" value="CDK7"/>
</dbReference>
<dbReference type="Gene3D" id="1.10.510.10">
    <property type="entry name" value="Transferase(Phosphotransferase) domain 1"/>
    <property type="match status" value="1"/>
</dbReference>
<dbReference type="InterPro" id="IPR017441">
    <property type="entry name" value="Protein_kinase_ATP_BS"/>
</dbReference>
<reference evidence="17" key="1">
    <citation type="journal article" date="2013" name="Genetics">
        <title>The draft genome and transcriptome of Panagrellus redivivus are shaped by the harsh demands of a free-living lifestyle.</title>
        <authorList>
            <person name="Srinivasan J."/>
            <person name="Dillman A.R."/>
            <person name="Macchietto M.G."/>
            <person name="Heikkinen L."/>
            <person name="Lakso M."/>
            <person name="Fracchia K.M."/>
            <person name="Antoshechkin I."/>
            <person name="Mortazavi A."/>
            <person name="Wong G."/>
            <person name="Sternberg P.W."/>
        </authorList>
    </citation>
    <scope>NUCLEOTIDE SEQUENCE [LARGE SCALE GENOMIC DNA]</scope>
    <source>
        <strain evidence="17">MT8872</strain>
    </source>
</reference>
<accession>A0A7E4ZWW3</accession>
<evidence type="ECO:0000256" key="5">
    <source>
        <dbReference type="ARBA" id="ARBA00022553"/>
    </source>
</evidence>
<evidence type="ECO:0000256" key="15">
    <source>
        <dbReference type="RuleBase" id="RU000304"/>
    </source>
</evidence>
<feature type="binding site" evidence="13">
    <location>
        <begin position="12"/>
        <end position="20"/>
    </location>
    <ligand>
        <name>ATP</name>
        <dbReference type="ChEBI" id="CHEBI:30616"/>
    </ligand>
</feature>
<evidence type="ECO:0000256" key="7">
    <source>
        <dbReference type="ARBA" id="ARBA00022741"/>
    </source>
</evidence>
<dbReference type="PROSITE" id="PS00108">
    <property type="entry name" value="PROTEIN_KINASE_ST"/>
    <property type="match status" value="1"/>
</dbReference>
<reference evidence="18" key="2">
    <citation type="submission" date="2020-10" db="UniProtKB">
        <authorList>
            <consortium name="WormBaseParasite"/>
        </authorList>
    </citation>
    <scope>IDENTIFICATION</scope>
</reference>
<dbReference type="InterPro" id="IPR011009">
    <property type="entry name" value="Kinase-like_dom_sf"/>
</dbReference>
<sequence length="344" mass="39078">MSAKRYEKIKHLGEGQFANVYQARDTLNNDIVAIKKIKLVGRNEMKDGVDRSAIREIKLLREIEHENVITLRDVIGGKNTIQIVMDFMETDLERLIVDRQNTIISTAQIKNMTIQLLLGLEHLHTHWILHRDLKPNNLLLNSAGRLKITDFGLARFFGSPGREYSHLVVTRWYRAPELLFGARSYSTGIDIWAVGCIIGELLLRNPVFPGEGDIDQLVKICNVLGAPTEDNWTDVTKLPNYMPFNVEPAFNLRTVFSAASNDMLELISSCFKYDPKERCTATSALEMEYFKSEPFPCHDSELPGVSNVEKITANANRKRLREVDDESGIRSKAVRKLDFDALAD</sequence>
<evidence type="ECO:0000259" key="16">
    <source>
        <dbReference type="PROSITE" id="PS50011"/>
    </source>
</evidence>
<evidence type="ECO:0000313" key="17">
    <source>
        <dbReference type="Proteomes" id="UP000492821"/>
    </source>
</evidence>
<protein>
    <recommendedName>
        <fullName evidence="3">Cyclin-dependent kinase 7</fullName>
        <ecNumber evidence="2">2.7.11.23</ecNumber>
    </recommendedName>
    <alternativeName>
        <fullName evidence="10">Cell division protein kinase 7</fullName>
    </alternativeName>
</protein>
<evidence type="ECO:0000256" key="12">
    <source>
        <dbReference type="PIRSR" id="PIRSR637770-1"/>
    </source>
</evidence>
<evidence type="ECO:0000256" key="6">
    <source>
        <dbReference type="ARBA" id="ARBA00022679"/>
    </source>
</evidence>
<dbReference type="Proteomes" id="UP000492821">
    <property type="component" value="Unassembled WGS sequence"/>
</dbReference>
<dbReference type="Gene3D" id="3.30.200.20">
    <property type="entry name" value="Phosphorylase Kinase, domain 1"/>
    <property type="match status" value="1"/>
</dbReference>
<evidence type="ECO:0000256" key="14">
    <source>
        <dbReference type="PROSITE-ProRule" id="PRU10141"/>
    </source>
</evidence>
<evidence type="ECO:0000256" key="1">
    <source>
        <dbReference type="ARBA" id="ARBA00006485"/>
    </source>
</evidence>
<comment type="catalytic activity">
    <reaction evidence="11">
        <text>[DNA-directed RNA polymerase] + ATP = phospho-[DNA-directed RNA polymerase] + ADP + H(+)</text>
        <dbReference type="Rhea" id="RHEA:10216"/>
        <dbReference type="Rhea" id="RHEA-COMP:11321"/>
        <dbReference type="Rhea" id="RHEA-COMP:11322"/>
        <dbReference type="ChEBI" id="CHEBI:15378"/>
        <dbReference type="ChEBI" id="CHEBI:30616"/>
        <dbReference type="ChEBI" id="CHEBI:43176"/>
        <dbReference type="ChEBI" id="CHEBI:68546"/>
        <dbReference type="ChEBI" id="CHEBI:456216"/>
        <dbReference type="EC" id="2.7.11.23"/>
    </reaction>
</comment>
<keyword evidence="17" id="KW-1185">Reference proteome</keyword>
<evidence type="ECO:0000256" key="13">
    <source>
        <dbReference type="PIRSR" id="PIRSR637770-2"/>
    </source>
</evidence>
<keyword evidence="5" id="KW-0597">Phosphoprotein</keyword>
<dbReference type="CDD" id="cd07841">
    <property type="entry name" value="STKc_CDK7"/>
    <property type="match status" value="1"/>
</dbReference>
<feature type="binding site" evidence="13">
    <location>
        <position position="35"/>
    </location>
    <ligand>
        <name>ATP</name>
        <dbReference type="ChEBI" id="CHEBI:30616"/>
    </ligand>
</feature>
<keyword evidence="4 15" id="KW-0723">Serine/threonine-protein kinase</keyword>
<dbReference type="SUPFAM" id="SSF56112">
    <property type="entry name" value="Protein kinase-like (PK-like)"/>
    <property type="match status" value="1"/>
</dbReference>
<evidence type="ECO:0000256" key="8">
    <source>
        <dbReference type="ARBA" id="ARBA00022777"/>
    </source>
</evidence>
<dbReference type="InterPro" id="IPR000719">
    <property type="entry name" value="Prot_kinase_dom"/>
</dbReference>
<dbReference type="GO" id="GO:0045944">
    <property type="term" value="P:positive regulation of transcription by RNA polymerase II"/>
    <property type="evidence" value="ECO:0007669"/>
    <property type="project" value="TreeGrafter"/>
</dbReference>
<dbReference type="PANTHER" id="PTHR24056">
    <property type="entry name" value="CELL DIVISION PROTEIN KINASE"/>
    <property type="match status" value="1"/>
</dbReference>
<dbReference type="InterPro" id="IPR008271">
    <property type="entry name" value="Ser/Thr_kinase_AS"/>
</dbReference>
<dbReference type="InterPro" id="IPR050108">
    <property type="entry name" value="CDK"/>
</dbReference>